<dbReference type="EMBL" id="CP000878">
    <property type="protein sequence ID" value="ABX09773.1"/>
    <property type="molecule type" value="Genomic_DNA"/>
</dbReference>
<gene>
    <name evidence="7" type="ordered locus">P9211_18421</name>
</gene>
<dbReference type="eggNOG" id="ENOG5032T7Z">
    <property type="taxonomic scope" value="Bacteria"/>
</dbReference>
<protein>
    <submittedName>
        <fullName evidence="7">Uncharacterized protein</fullName>
    </submittedName>
</protein>
<proteinExistence type="inferred from homology"/>
<dbReference type="GO" id="GO:0016020">
    <property type="term" value="C:membrane"/>
    <property type="evidence" value="ECO:0007669"/>
    <property type="project" value="UniProtKB-SubCell"/>
</dbReference>
<comment type="similarity">
    <text evidence="2">Belongs to the Tic20 family.</text>
</comment>
<organism evidence="7 8">
    <name type="scientific">Prochlorococcus marinus (strain MIT 9211)</name>
    <dbReference type="NCBI Taxonomy" id="93059"/>
    <lineage>
        <taxon>Bacteria</taxon>
        <taxon>Bacillati</taxon>
        <taxon>Cyanobacteriota</taxon>
        <taxon>Cyanophyceae</taxon>
        <taxon>Synechococcales</taxon>
        <taxon>Prochlorococcaceae</taxon>
        <taxon>Prochlorococcus</taxon>
    </lineage>
</organism>
<evidence type="ECO:0000256" key="4">
    <source>
        <dbReference type="ARBA" id="ARBA00022989"/>
    </source>
</evidence>
<keyword evidence="5 6" id="KW-0472">Membrane</keyword>
<dbReference type="OrthoDB" id="558786at2"/>
<dbReference type="RefSeq" id="WP_012196393.1">
    <property type="nucleotide sequence ID" value="NC_009976.1"/>
</dbReference>
<keyword evidence="8" id="KW-1185">Reference proteome</keyword>
<keyword evidence="3 6" id="KW-0812">Transmembrane</keyword>
<dbReference type="PANTHER" id="PTHR33510:SF5">
    <property type="entry name" value="PROTEIN TIC 20-II, CHLOROPLASTIC"/>
    <property type="match status" value="1"/>
</dbReference>
<feature type="transmembrane region" description="Helical" evidence="6">
    <location>
        <begin position="76"/>
        <end position="99"/>
    </location>
</feature>
<dbReference type="STRING" id="93059.P9211_18421"/>
<evidence type="ECO:0000256" key="3">
    <source>
        <dbReference type="ARBA" id="ARBA00022692"/>
    </source>
</evidence>
<reference evidence="7 8" key="1">
    <citation type="journal article" date="2007" name="PLoS Genet.">
        <title>Patterns and implications of gene gain and loss in the evolution of Prochlorococcus.</title>
        <authorList>
            <person name="Kettler G.C."/>
            <person name="Martiny A.C."/>
            <person name="Huang K."/>
            <person name="Zucker J."/>
            <person name="Coleman M.L."/>
            <person name="Rodrigue S."/>
            <person name="Chen F."/>
            <person name="Lapidus A."/>
            <person name="Ferriera S."/>
            <person name="Johnson J."/>
            <person name="Steglich C."/>
            <person name="Church G.M."/>
            <person name="Richardson P."/>
            <person name="Chisholm S.W."/>
        </authorList>
    </citation>
    <scope>NUCLEOTIDE SEQUENCE [LARGE SCALE GENOMIC DNA]</scope>
    <source>
        <strain evidence="8">MIT 9211</strain>
    </source>
</reference>
<evidence type="ECO:0000313" key="8">
    <source>
        <dbReference type="Proteomes" id="UP000000788"/>
    </source>
</evidence>
<keyword evidence="4 6" id="KW-1133">Transmembrane helix</keyword>
<comment type="subcellular location">
    <subcellularLocation>
        <location evidence="1">Membrane</location>
        <topology evidence="1">Multi-pass membrane protein</topology>
    </subcellularLocation>
</comment>
<evidence type="ECO:0000313" key="7">
    <source>
        <dbReference type="EMBL" id="ABX09773.1"/>
    </source>
</evidence>
<dbReference type="HOGENOM" id="CLU_094758_1_0_3"/>
<sequence>MLIPIWQRVLGFFVYILPFTDALPLGSNLFIEFPILNFILIPALPIIFIKANILLGSLLIFLILFIGVVRNQNIAYFLRFNTLQALLINIAIIIVNYGLEILIKPLGNSLLIRSTSNTIFIVILTITVFSIIKCLQGEEPDLPGISEAVRIQI</sequence>
<dbReference type="Proteomes" id="UP000000788">
    <property type="component" value="Chromosome"/>
</dbReference>
<accession>A9BDR1</accession>
<dbReference type="AlphaFoldDB" id="A9BDR1"/>
<evidence type="ECO:0000256" key="1">
    <source>
        <dbReference type="ARBA" id="ARBA00004141"/>
    </source>
</evidence>
<evidence type="ECO:0000256" key="6">
    <source>
        <dbReference type="SAM" id="Phobius"/>
    </source>
</evidence>
<dbReference type="PANTHER" id="PTHR33510">
    <property type="entry name" value="PROTEIN TIC 20-II, CHLOROPLASTIC"/>
    <property type="match status" value="1"/>
</dbReference>
<dbReference type="Pfam" id="PF16166">
    <property type="entry name" value="TIC20"/>
    <property type="match status" value="1"/>
</dbReference>
<evidence type="ECO:0000256" key="5">
    <source>
        <dbReference type="ARBA" id="ARBA00023136"/>
    </source>
</evidence>
<feature type="transmembrane region" description="Helical" evidence="6">
    <location>
        <begin position="43"/>
        <end position="69"/>
    </location>
</feature>
<feature type="transmembrane region" description="Helical" evidence="6">
    <location>
        <begin position="111"/>
        <end position="132"/>
    </location>
</feature>
<name>A9BDR1_PROM4</name>
<dbReference type="KEGG" id="pmj:P9211_18421"/>
<dbReference type="InterPro" id="IPR005691">
    <property type="entry name" value="Tic20"/>
</dbReference>
<feature type="transmembrane region" description="Helical" evidence="6">
    <location>
        <begin position="12"/>
        <end position="31"/>
    </location>
</feature>
<evidence type="ECO:0000256" key="2">
    <source>
        <dbReference type="ARBA" id="ARBA00009596"/>
    </source>
</evidence>